<comment type="similarity">
    <text evidence="1">Belongs to the peptidase C40 family.</text>
</comment>
<proteinExistence type="inferred from homology"/>
<dbReference type="Gene3D" id="6.10.250.3150">
    <property type="match status" value="1"/>
</dbReference>
<feature type="domain" description="NlpC/P60" evidence="9">
    <location>
        <begin position="266"/>
        <end position="380"/>
    </location>
</feature>
<evidence type="ECO:0000256" key="1">
    <source>
        <dbReference type="ARBA" id="ARBA00007074"/>
    </source>
</evidence>
<dbReference type="RefSeq" id="WP_278018211.1">
    <property type="nucleotide sequence ID" value="NZ_JARRRY010000006.1"/>
</dbReference>
<feature type="signal peptide" evidence="8">
    <location>
        <begin position="1"/>
        <end position="27"/>
    </location>
</feature>
<keyword evidence="6" id="KW-0175">Coiled coil</keyword>
<evidence type="ECO:0000256" key="6">
    <source>
        <dbReference type="SAM" id="Coils"/>
    </source>
</evidence>
<feature type="coiled-coil region" evidence="6">
    <location>
        <begin position="24"/>
        <end position="100"/>
    </location>
</feature>
<reference evidence="10 11" key="1">
    <citation type="submission" date="2023-04" db="EMBL/GenBank/DDBJ databases">
        <title>Ectobacillus antri isolated from activated sludge.</title>
        <authorList>
            <person name="Yan P."/>
            <person name="Liu X."/>
        </authorList>
    </citation>
    <scope>NUCLEOTIDE SEQUENCE [LARGE SCALE GENOMIC DNA]</scope>
    <source>
        <strain evidence="10 11">C18H</strain>
    </source>
</reference>
<evidence type="ECO:0000313" key="11">
    <source>
        <dbReference type="Proteomes" id="UP001218246"/>
    </source>
</evidence>
<name>A0ABT6H8Z8_9BACI</name>
<keyword evidence="2" id="KW-0645">Protease</keyword>
<dbReference type="Pfam" id="PF24568">
    <property type="entry name" value="CC_PcsB"/>
    <property type="match status" value="1"/>
</dbReference>
<keyword evidence="11" id="KW-1185">Reference proteome</keyword>
<keyword evidence="5" id="KW-0788">Thiol protease</keyword>
<feature type="coiled-coil region" evidence="6">
    <location>
        <begin position="155"/>
        <end position="231"/>
    </location>
</feature>
<evidence type="ECO:0000256" key="7">
    <source>
        <dbReference type="SAM" id="MobiDB-lite"/>
    </source>
</evidence>
<evidence type="ECO:0000256" key="8">
    <source>
        <dbReference type="SAM" id="SignalP"/>
    </source>
</evidence>
<dbReference type="Pfam" id="PF00877">
    <property type="entry name" value="NLPC_P60"/>
    <property type="match status" value="1"/>
</dbReference>
<evidence type="ECO:0000313" key="10">
    <source>
        <dbReference type="EMBL" id="MDG5755194.1"/>
    </source>
</evidence>
<dbReference type="InterPro" id="IPR051202">
    <property type="entry name" value="Peptidase_C40"/>
</dbReference>
<protein>
    <submittedName>
        <fullName evidence="10">NlpC/P60 family protein</fullName>
    </submittedName>
</protein>
<dbReference type="Gene3D" id="3.90.1720.10">
    <property type="entry name" value="endopeptidase domain like (from Nostoc punctiforme)"/>
    <property type="match status" value="1"/>
</dbReference>
<dbReference type="Proteomes" id="UP001218246">
    <property type="component" value="Unassembled WGS sequence"/>
</dbReference>
<keyword evidence="4" id="KW-0378">Hydrolase</keyword>
<dbReference type="PANTHER" id="PTHR47053:SF1">
    <property type="entry name" value="MUREIN DD-ENDOPEPTIDASE MEPH-RELATED"/>
    <property type="match status" value="1"/>
</dbReference>
<dbReference type="InterPro" id="IPR057309">
    <property type="entry name" value="PcsB_CC"/>
</dbReference>
<accession>A0ABT6H8Z8</accession>
<dbReference type="EMBL" id="JARULN010000021">
    <property type="protein sequence ID" value="MDG5755194.1"/>
    <property type="molecule type" value="Genomic_DNA"/>
</dbReference>
<organism evidence="10 11">
    <name type="scientific">Ectobacillus antri</name>
    <dbReference type="NCBI Taxonomy" id="2486280"/>
    <lineage>
        <taxon>Bacteria</taxon>
        <taxon>Bacillati</taxon>
        <taxon>Bacillota</taxon>
        <taxon>Bacilli</taxon>
        <taxon>Bacillales</taxon>
        <taxon>Bacillaceae</taxon>
        <taxon>Ectobacillus</taxon>
    </lineage>
</organism>
<evidence type="ECO:0000256" key="2">
    <source>
        <dbReference type="ARBA" id="ARBA00022670"/>
    </source>
</evidence>
<sequence>MKQLKMVTTVIATGLIMFSTVAPQVNAERNKQTIQANIHTKEQERKDIMKQMDERLNEIKALEKTIADNETKLKQTETDISETQKLIREKTIAIDALQKKIEQRGEVIKKRLVSLQTQPTTNIVTEVVINAKSFADLLDRMNSINLLLQSDKSILEAQEKDKAQVEKDRELILQKEQQLRAFMEELQKTQQQLAADRQAKQAIWNELNDKLQAIVATIAAENRELTKAEERDFQRLSLNLQRSDNTEDTKPAPAVPTPTKPSIAAPAPAGGVVAKAQQYLGVPYVFGGASPRGFDCSGFISYIYGGGRKTAAGYYASATKISTPQPGDLVFFANTYKPGISHIGIYVGNGQMIHASDRGIAYSSLSSSYNQKHFAGYGRL</sequence>
<dbReference type="PROSITE" id="PS51935">
    <property type="entry name" value="NLPC_P60"/>
    <property type="match status" value="1"/>
</dbReference>
<dbReference type="PANTHER" id="PTHR47053">
    <property type="entry name" value="MUREIN DD-ENDOPEPTIDASE MEPH-RELATED"/>
    <property type="match status" value="1"/>
</dbReference>
<feature type="chain" id="PRO_5047452466" evidence="8">
    <location>
        <begin position="28"/>
        <end position="380"/>
    </location>
</feature>
<comment type="caution">
    <text evidence="10">The sequence shown here is derived from an EMBL/GenBank/DDBJ whole genome shotgun (WGS) entry which is preliminary data.</text>
</comment>
<evidence type="ECO:0000259" key="9">
    <source>
        <dbReference type="PROSITE" id="PS51935"/>
    </source>
</evidence>
<dbReference type="SUPFAM" id="SSF54001">
    <property type="entry name" value="Cysteine proteinases"/>
    <property type="match status" value="1"/>
</dbReference>
<keyword evidence="3 8" id="KW-0732">Signal</keyword>
<gene>
    <name evidence="10" type="ORF">P6P90_14720</name>
</gene>
<dbReference type="InterPro" id="IPR000064">
    <property type="entry name" value="NLP_P60_dom"/>
</dbReference>
<evidence type="ECO:0000256" key="4">
    <source>
        <dbReference type="ARBA" id="ARBA00022801"/>
    </source>
</evidence>
<dbReference type="InterPro" id="IPR038765">
    <property type="entry name" value="Papain-like_cys_pep_sf"/>
</dbReference>
<evidence type="ECO:0000256" key="3">
    <source>
        <dbReference type="ARBA" id="ARBA00022729"/>
    </source>
</evidence>
<evidence type="ECO:0000256" key="5">
    <source>
        <dbReference type="ARBA" id="ARBA00022807"/>
    </source>
</evidence>
<feature type="region of interest" description="Disordered" evidence="7">
    <location>
        <begin position="238"/>
        <end position="264"/>
    </location>
</feature>